<dbReference type="KEGG" id="msl:Msil_1842"/>
<evidence type="ECO:0000259" key="1">
    <source>
        <dbReference type="Pfam" id="PF00117"/>
    </source>
</evidence>
<keyword evidence="2" id="KW-0808">Transferase</keyword>
<dbReference type="EMBL" id="CP001280">
    <property type="protein sequence ID" value="ACK50787.1"/>
    <property type="molecule type" value="Genomic_DNA"/>
</dbReference>
<dbReference type="HOGENOM" id="CLU_054974_3_1_5"/>
<dbReference type="InterPro" id="IPR044992">
    <property type="entry name" value="ChyE-like"/>
</dbReference>
<organism evidence="2 3">
    <name type="scientific">Methylocella silvestris (strain DSM 15510 / CIP 108128 / LMG 27833 / NCIMB 13906 / BL2)</name>
    <dbReference type="NCBI Taxonomy" id="395965"/>
    <lineage>
        <taxon>Bacteria</taxon>
        <taxon>Pseudomonadati</taxon>
        <taxon>Pseudomonadota</taxon>
        <taxon>Alphaproteobacteria</taxon>
        <taxon>Hyphomicrobiales</taxon>
        <taxon>Beijerinckiaceae</taxon>
        <taxon>Methylocella</taxon>
    </lineage>
</organism>
<reference evidence="2 3" key="1">
    <citation type="journal article" date="2010" name="J. Bacteriol.">
        <title>Complete genome sequence of the aerobic facultative methanotroph Methylocella silvestris BL2.</title>
        <authorList>
            <person name="Chen Y."/>
            <person name="Crombie A."/>
            <person name="Rahman M.T."/>
            <person name="Dedysh S.N."/>
            <person name="Liesack W."/>
            <person name="Stott M.B."/>
            <person name="Alam M."/>
            <person name="Theisen A.R."/>
            <person name="Murrell J.C."/>
            <person name="Dunfield P.F."/>
        </authorList>
    </citation>
    <scope>NUCLEOTIDE SEQUENCE [LARGE SCALE GENOMIC DNA]</scope>
    <source>
        <strain evidence="3">DSM 15510 / CIP 108128 / LMG 27833 / NCIMB 13906 / BL2</strain>
    </source>
</reference>
<dbReference type="InterPro" id="IPR017926">
    <property type="entry name" value="GATASE"/>
</dbReference>
<dbReference type="OrthoDB" id="9813383at2"/>
<proteinExistence type="predicted"/>
<dbReference type="RefSeq" id="WP_012590857.1">
    <property type="nucleotide sequence ID" value="NC_011666.1"/>
</dbReference>
<accession>B8EM06</accession>
<keyword evidence="3" id="KW-1185">Reference proteome</keyword>
<feature type="domain" description="Glutamine amidotransferase" evidence="1">
    <location>
        <begin position="27"/>
        <end position="186"/>
    </location>
</feature>
<keyword evidence="2" id="KW-0315">Glutamine amidotransferase</keyword>
<dbReference type="PANTHER" id="PTHR42695">
    <property type="entry name" value="GLUTAMINE AMIDOTRANSFERASE YLR126C-RELATED"/>
    <property type="match status" value="1"/>
</dbReference>
<dbReference type="Pfam" id="PF00117">
    <property type="entry name" value="GATase"/>
    <property type="match status" value="1"/>
</dbReference>
<dbReference type="eggNOG" id="COG0518">
    <property type="taxonomic scope" value="Bacteria"/>
</dbReference>
<dbReference type="CDD" id="cd01741">
    <property type="entry name" value="GATase1_1"/>
    <property type="match status" value="1"/>
</dbReference>
<dbReference type="STRING" id="395965.Msil_1842"/>
<dbReference type="Proteomes" id="UP000002257">
    <property type="component" value="Chromosome"/>
</dbReference>
<dbReference type="PROSITE" id="PS51273">
    <property type="entry name" value="GATASE_TYPE_1"/>
    <property type="match status" value="1"/>
</dbReference>
<sequence>MAVAEKSDPRVLVILHQHCSSPGRIGRILCDLGYSLDIRRPRFDDPLPKTLADHAGVVVFGGPMSANDEEDWICREIDWIGVPLKEGKPFLGICLGAQMLARHLGHRVCPHPQGRVEVGYYPIDPTEHGHGLCDHRFPDRVYQWHREGFDLPSGATLLASGHDFEAQAFRYGPEAFGFQFHPEVTLPMICRWSARSSERLNFPGARPLHRHLEGWLRHDRAISRWSTAFLRSWVEGAQTARRPHVFAPGQAGPNAAAVS</sequence>
<name>B8EM06_METSB</name>
<evidence type="ECO:0000313" key="3">
    <source>
        <dbReference type="Proteomes" id="UP000002257"/>
    </source>
</evidence>
<dbReference type="GO" id="GO:0016740">
    <property type="term" value="F:transferase activity"/>
    <property type="evidence" value="ECO:0007669"/>
    <property type="project" value="UniProtKB-KW"/>
</dbReference>
<dbReference type="PANTHER" id="PTHR42695:SF5">
    <property type="entry name" value="GLUTAMINE AMIDOTRANSFERASE YLR126C-RELATED"/>
    <property type="match status" value="1"/>
</dbReference>
<evidence type="ECO:0000313" key="2">
    <source>
        <dbReference type="EMBL" id="ACK50787.1"/>
    </source>
</evidence>
<dbReference type="GO" id="GO:0005829">
    <property type="term" value="C:cytosol"/>
    <property type="evidence" value="ECO:0007669"/>
    <property type="project" value="TreeGrafter"/>
</dbReference>
<dbReference type="SUPFAM" id="SSF52317">
    <property type="entry name" value="Class I glutamine amidotransferase-like"/>
    <property type="match status" value="1"/>
</dbReference>
<dbReference type="NCBIfam" id="NF005072">
    <property type="entry name" value="PRK06490.1"/>
    <property type="match status" value="1"/>
</dbReference>
<gene>
    <name evidence="2" type="ordered locus">Msil_1842</name>
</gene>
<dbReference type="AlphaFoldDB" id="B8EM06"/>
<dbReference type="InterPro" id="IPR029062">
    <property type="entry name" value="Class_I_gatase-like"/>
</dbReference>
<protein>
    <submittedName>
        <fullName evidence="2">Glutamine amidotransferase class-I</fullName>
    </submittedName>
</protein>
<dbReference type="Gene3D" id="3.40.50.880">
    <property type="match status" value="1"/>
</dbReference>